<dbReference type="Proteomes" id="UP000676169">
    <property type="component" value="Chromosome"/>
</dbReference>
<dbReference type="RefSeq" id="WP_211632069.1">
    <property type="nucleotide sequence ID" value="NZ_CP073100.1"/>
</dbReference>
<evidence type="ECO:0000256" key="1">
    <source>
        <dbReference type="ARBA" id="ARBA00022729"/>
    </source>
</evidence>
<name>A0A975J0M9_9BACT</name>
<dbReference type="InterPro" id="IPR004843">
    <property type="entry name" value="Calcineurin-like_PHP"/>
</dbReference>
<keyword evidence="1" id="KW-0732">Signal</keyword>
<dbReference type="PANTHER" id="PTHR10161:SF14">
    <property type="entry name" value="TARTRATE-RESISTANT ACID PHOSPHATASE TYPE 5"/>
    <property type="match status" value="1"/>
</dbReference>
<dbReference type="InterPro" id="IPR029052">
    <property type="entry name" value="Metallo-depent_PP-like"/>
</dbReference>
<evidence type="ECO:0000256" key="2">
    <source>
        <dbReference type="ARBA" id="ARBA00022801"/>
    </source>
</evidence>
<dbReference type="PANTHER" id="PTHR10161">
    <property type="entry name" value="TARTRATE-RESISTANT ACID PHOSPHATASE TYPE 5"/>
    <property type="match status" value="1"/>
</dbReference>
<gene>
    <name evidence="4" type="ORF">KBB96_02900</name>
</gene>
<dbReference type="AlphaFoldDB" id="A0A975J0M9"/>
<feature type="domain" description="Calcineurin-like phosphoesterase" evidence="3">
    <location>
        <begin position="38"/>
        <end position="252"/>
    </location>
</feature>
<proteinExistence type="predicted"/>
<protein>
    <submittedName>
        <fullName evidence="4">Metallophosphoesterase</fullName>
    </submittedName>
</protein>
<dbReference type="EMBL" id="CP073100">
    <property type="protein sequence ID" value="QUE51846.1"/>
    <property type="molecule type" value="Genomic_DNA"/>
</dbReference>
<dbReference type="Pfam" id="PF00149">
    <property type="entry name" value="Metallophos"/>
    <property type="match status" value="1"/>
</dbReference>
<evidence type="ECO:0000259" key="3">
    <source>
        <dbReference type="Pfam" id="PF00149"/>
    </source>
</evidence>
<keyword evidence="2" id="KW-0378">Hydrolase</keyword>
<evidence type="ECO:0000313" key="4">
    <source>
        <dbReference type="EMBL" id="QUE51846.1"/>
    </source>
</evidence>
<sequence>MNRRRLLKTAFCSSLALGLNLRRSEAAPEAGAGSLELLAIGDFGSAEESQWAVARGMTRYTKELPAPPVGMLMLGDNFYGGGMDGVNSPRWKKGFEDCYPKEVFPGPCWAILGNHDYAETAGQEKAELDYAKRPEGTRWTMPAKYYRVDLPKENPVITLLFIDTDWEPINRAIHGKLAEQRPIWMTEEEKKAQMSWLEKELQSKRAPFTAMVGHHPVFSNGPHNDTKELVDEIAPLLEKYGVHLYLGGHDHDLQHLELEGRRTSFVISGGGGRRLTDIHENHPAEFAQAVFGFSHLSITKDKLLLRHIDANGKLLHAFEKTPDFKWKTA</sequence>
<evidence type="ECO:0000313" key="5">
    <source>
        <dbReference type="Proteomes" id="UP000676169"/>
    </source>
</evidence>
<dbReference type="GO" id="GO:0016787">
    <property type="term" value="F:hydrolase activity"/>
    <property type="evidence" value="ECO:0007669"/>
    <property type="project" value="UniProtKB-KW"/>
</dbReference>
<dbReference type="KEGG" id="lamb:KBB96_02900"/>
<dbReference type="InterPro" id="IPR051558">
    <property type="entry name" value="Metallophosphoesterase_PAP"/>
</dbReference>
<organism evidence="4 5">
    <name type="scientific">Luteolibacter ambystomatis</name>
    <dbReference type="NCBI Taxonomy" id="2824561"/>
    <lineage>
        <taxon>Bacteria</taxon>
        <taxon>Pseudomonadati</taxon>
        <taxon>Verrucomicrobiota</taxon>
        <taxon>Verrucomicrobiia</taxon>
        <taxon>Verrucomicrobiales</taxon>
        <taxon>Verrucomicrobiaceae</taxon>
        <taxon>Luteolibacter</taxon>
    </lineage>
</organism>
<reference evidence="4" key="1">
    <citation type="submission" date="2021-04" db="EMBL/GenBank/DDBJ databases">
        <title>Luteolibacter sp. 32A isolated from the skin of an Anderson's salamander (Ambystoma andersonii).</title>
        <authorList>
            <person name="Spergser J."/>
            <person name="Busse H.-J."/>
        </authorList>
    </citation>
    <scope>NUCLEOTIDE SEQUENCE</scope>
    <source>
        <strain evidence="4">32A</strain>
    </source>
</reference>
<keyword evidence="5" id="KW-1185">Reference proteome</keyword>
<dbReference type="Gene3D" id="3.60.21.10">
    <property type="match status" value="1"/>
</dbReference>
<accession>A0A975J0M9</accession>
<dbReference type="SUPFAM" id="SSF56300">
    <property type="entry name" value="Metallo-dependent phosphatases"/>
    <property type="match status" value="1"/>
</dbReference>